<evidence type="ECO:0000256" key="2">
    <source>
        <dbReference type="ARBA" id="ARBA00001966"/>
    </source>
</evidence>
<dbReference type="Gene3D" id="1.10.1060.10">
    <property type="entry name" value="Alpha-helical ferredoxin"/>
    <property type="match status" value="1"/>
</dbReference>
<comment type="pathway">
    <text evidence="3">Carbohydrate metabolism; tricarboxylic acid cycle; fumarate from succinate (bacterial route): step 1/1.</text>
</comment>
<dbReference type="PROSITE" id="PS51085">
    <property type="entry name" value="2FE2S_FER_2"/>
    <property type="match status" value="1"/>
</dbReference>
<evidence type="ECO:0000256" key="5">
    <source>
        <dbReference type="ARBA" id="ARBA00022485"/>
    </source>
</evidence>
<comment type="cofactor">
    <cofactor evidence="11">
        <name>[2Fe-2S] cluster</name>
        <dbReference type="ChEBI" id="CHEBI:190135"/>
    </cofactor>
</comment>
<evidence type="ECO:0000256" key="9">
    <source>
        <dbReference type="ARBA" id="ARBA00023004"/>
    </source>
</evidence>
<dbReference type="GO" id="GO:0051539">
    <property type="term" value="F:4 iron, 4 sulfur cluster binding"/>
    <property type="evidence" value="ECO:0007669"/>
    <property type="project" value="UniProtKB-KW"/>
</dbReference>
<dbReference type="InterPro" id="IPR036010">
    <property type="entry name" value="2Fe-2S_ferredoxin-like_sf"/>
</dbReference>
<dbReference type="PANTHER" id="PTHR11921:SF29">
    <property type="entry name" value="SUCCINATE DEHYDROGENASE [UBIQUINONE] IRON-SULFUR SUBUNIT, MITOCHONDRIAL"/>
    <property type="match status" value="1"/>
</dbReference>
<evidence type="ECO:0000256" key="4">
    <source>
        <dbReference type="ARBA" id="ARBA00009433"/>
    </source>
</evidence>
<keyword evidence="10" id="KW-0411">Iron-sulfur</keyword>
<feature type="domain" description="2Fe-2S ferredoxin-type" evidence="12">
    <location>
        <begin position="11"/>
        <end position="100"/>
    </location>
</feature>
<reference evidence="13 14" key="1">
    <citation type="submission" date="2008-06" db="EMBL/GenBank/DDBJ databases">
        <title>Complete sequence of Chloroherpeton thalassium ATCC 35110.</title>
        <authorList>
            <consortium name="US DOE Joint Genome Institute"/>
            <person name="Lucas S."/>
            <person name="Copeland A."/>
            <person name="Lapidus A."/>
            <person name="Glavina del Rio T."/>
            <person name="Dalin E."/>
            <person name="Tice H."/>
            <person name="Bruce D."/>
            <person name="Goodwin L."/>
            <person name="Pitluck S."/>
            <person name="Schmutz J."/>
            <person name="Larimer F."/>
            <person name="Land M."/>
            <person name="Hauser L."/>
            <person name="Kyrpides N."/>
            <person name="Mikhailova N."/>
            <person name="Liu Z."/>
            <person name="Li T."/>
            <person name="Zhao F."/>
            <person name="Overmann J."/>
            <person name="Bryant D.A."/>
            <person name="Richardson P."/>
        </authorList>
    </citation>
    <scope>NUCLEOTIDE SEQUENCE [LARGE SCALE GENOMIC DNA]</scope>
    <source>
        <strain evidence="14">ATCC 35110 / GB-78</strain>
    </source>
</reference>
<proteinExistence type="inferred from homology"/>
<dbReference type="InterPro" id="IPR009051">
    <property type="entry name" value="Helical_ferredxn"/>
</dbReference>
<dbReference type="AlphaFoldDB" id="B3QSZ1"/>
<keyword evidence="14" id="KW-1185">Reference proteome</keyword>
<dbReference type="InterPro" id="IPR025192">
    <property type="entry name" value="Succ_DH/fum_Rdtase_N"/>
</dbReference>
<dbReference type="SUPFAM" id="SSF46548">
    <property type="entry name" value="alpha-helical ferredoxin"/>
    <property type="match status" value="1"/>
</dbReference>
<dbReference type="InterPro" id="IPR017896">
    <property type="entry name" value="4Fe4S_Fe-S-bd"/>
</dbReference>
<dbReference type="GO" id="GO:0006099">
    <property type="term" value="P:tricarboxylic acid cycle"/>
    <property type="evidence" value="ECO:0007669"/>
    <property type="project" value="InterPro"/>
</dbReference>
<dbReference type="Pfam" id="PF13183">
    <property type="entry name" value="Fer4_8"/>
    <property type="match status" value="1"/>
</dbReference>
<dbReference type="GO" id="GO:0051537">
    <property type="term" value="F:2 iron, 2 sulfur cluster binding"/>
    <property type="evidence" value="ECO:0007669"/>
    <property type="project" value="UniProtKB-KW"/>
</dbReference>
<evidence type="ECO:0000256" key="3">
    <source>
        <dbReference type="ARBA" id="ARBA00004894"/>
    </source>
</evidence>
<evidence type="ECO:0000256" key="11">
    <source>
        <dbReference type="ARBA" id="ARBA00034078"/>
    </source>
</evidence>
<evidence type="ECO:0000256" key="6">
    <source>
        <dbReference type="ARBA" id="ARBA00022714"/>
    </source>
</evidence>
<dbReference type="PROSITE" id="PS00197">
    <property type="entry name" value="2FE2S_FER_1"/>
    <property type="match status" value="1"/>
</dbReference>
<evidence type="ECO:0000313" key="13">
    <source>
        <dbReference type="EMBL" id="ACF12634.1"/>
    </source>
</evidence>
<dbReference type="PANTHER" id="PTHR11921">
    <property type="entry name" value="SUCCINATE DEHYDROGENASE IRON-SULFUR PROTEIN"/>
    <property type="match status" value="1"/>
</dbReference>
<gene>
    <name evidence="13" type="ordered locus">Ctha_0163</name>
</gene>
<dbReference type="InterPro" id="IPR050573">
    <property type="entry name" value="SDH/FRD_Iron-Sulfur"/>
</dbReference>
<name>B3QSZ1_CHLT3</name>
<dbReference type="InterPro" id="IPR001041">
    <property type="entry name" value="2Fe-2S_ferredoxin-type"/>
</dbReference>
<sequence length="339" mass="38504">MTMPEVKEEKREITFRVYRFNPQIDASPFYDEYPITVEKGITVLRALNYIKEHIEPRLSFRSFCQAGICGSCAMRINSVSKLACTTQVWDELAFADRENVILVEPIANLPVIRDLVVDMDSVVGKIEKYFGWVESKMPENQMGKKEFNIAEAEFKLYDAATDCILCASCISECTMTKANKEYITPAVLLKSYRMEADSRDAVHDKRLGVLVSDNGVWDCTHCYRCMEHCVKHIPIMEAIHHIREDAVQKRGLSDTPGAKHAAAFVKDIEKKGRLVESLLPIRTNGLSWTVKNMLPMAFKMTKKGKTPPPPFMVKAVPGIENLRSMLKELKSRGNSNHHK</sequence>
<dbReference type="CDD" id="cd00207">
    <property type="entry name" value="fer2"/>
    <property type="match status" value="1"/>
</dbReference>
<comment type="cofactor">
    <cofactor evidence="2">
        <name>[4Fe-4S] cluster</name>
        <dbReference type="ChEBI" id="CHEBI:49883"/>
    </cofactor>
</comment>
<dbReference type="OrthoDB" id="9804391at2"/>
<evidence type="ECO:0000313" key="14">
    <source>
        <dbReference type="Proteomes" id="UP000001208"/>
    </source>
</evidence>
<dbReference type="eggNOG" id="COG0479">
    <property type="taxonomic scope" value="Bacteria"/>
</dbReference>
<dbReference type="Proteomes" id="UP000001208">
    <property type="component" value="Chromosome"/>
</dbReference>
<keyword evidence="9" id="KW-0408">Iron</keyword>
<keyword evidence="7" id="KW-0479">Metal-binding</keyword>
<dbReference type="STRING" id="517418.Ctha_0163"/>
<dbReference type="SUPFAM" id="SSF54292">
    <property type="entry name" value="2Fe-2S ferredoxin-like"/>
    <property type="match status" value="1"/>
</dbReference>
<dbReference type="Gene3D" id="3.10.20.30">
    <property type="match status" value="1"/>
</dbReference>
<evidence type="ECO:0000259" key="12">
    <source>
        <dbReference type="PROSITE" id="PS51085"/>
    </source>
</evidence>
<organism evidence="13 14">
    <name type="scientific">Chloroherpeton thalassium (strain ATCC 35110 / GB-78)</name>
    <dbReference type="NCBI Taxonomy" id="517418"/>
    <lineage>
        <taxon>Bacteria</taxon>
        <taxon>Pseudomonadati</taxon>
        <taxon>Chlorobiota</taxon>
        <taxon>Chlorobiia</taxon>
        <taxon>Chlorobiales</taxon>
        <taxon>Chloroherpetonaceae</taxon>
        <taxon>Chloroherpeton</taxon>
    </lineage>
</organism>
<accession>B3QSZ1</accession>
<evidence type="ECO:0000256" key="8">
    <source>
        <dbReference type="ARBA" id="ARBA00023002"/>
    </source>
</evidence>
<evidence type="ECO:0000256" key="7">
    <source>
        <dbReference type="ARBA" id="ARBA00022723"/>
    </source>
</evidence>
<comment type="cofactor">
    <cofactor evidence="1">
        <name>[3Fe-4S] cluster</name>
        <dbReference type="ChEBI" id="CHEBI:21137"/>
    </cofactor>
</comment>
<dbReference type="KEGG" id="cts:Ctha_0163"/>
<dbReference type="InterPro" id="IPR004489">
    <property type="entry name" value="Succ_DH/fum_Rdtase_Fe-S"/>
</dbReference>
<dbReference type="InterPro" id="IPR006058">
    <property type="entry name" value="2Fe2S_fd_BS"/>
</dbReference>
<evidence type="ECO:0000256" key="1">
    <source>
        <dbReference type="ARBA" id="ARBA00001927"/>
    </source>
</evidence>
<dbReference type="HOGENOM" id="CLU_044838_3_1_10"/>
<dbReference type="RefSeq" id="WP_012498718.1">
    <property type="nucleotide sequence ID" value="NC_011026.1"/>
</dbReference>
<keyword evidence="8 13" id="KW-0560">Oxidoreductase</keyword>
<dbReference type="Pfam" id="PF13085">
    <property type="entry name" value="Fer2_3"/>
    <property type="match status" value="1"/>
</dbReference>
<dbReference type="GO" id="GO:0009055">
    <property type="term" value="F:electron transfer activity"/>
    <property type="evidence" value="ECO:0007669"/>
    <property type="project" value="InterPro"/>
</dbReference>
<protein>
    <submittedName>
        <fullName evidence="13">Succinate dehydrogenase and fumarate reductase iron-sulfur protein</fullName>
        <ecNumber evidence="13">1.3.99.1</ecNumber>
    </submittedName>
</protein>
<dbReference type="GO" id="GO:0046872">
    <property type="term" value="F:metal ion binding"/>
    <property type="evidence" value="ECO:0007669"/>
    <property type="project" value="UniProtKB-KW"/>
</dbReference>
<dbReference type="GO" id="GO:0022904">
    <property type="term" value="P:respiratory electron transport chain"/>
    <property type="evidence" value="ECO:0007669"/>
    <property type="project" value="TreeGrafter"/>
</dbReference>
<keyword evidence="5" id="KW-0004">4Fe-4S</keyword>
<dbReference type="InterPro" id="IPR012675">
    <property type="entry name" value="Beta-grasp_dom_sf"/>
</dbReference>
<comment type="similarity">
    <text evidence="4">Belongs to the succinate dehydrogenase/fumarate reductase iron-sulfur protein family.</text>
</comment>
<evidence type="ECO:0000256" key="10">
    <source>
        <dbReference type="ARBA" id="ARBA00023014"/>
    </source>
</evidence>
<dbReference type="EMBL" id="CP001100">
    <property type="protein sequence ID" value="ACF12634.1"/>
    <property type="molecule type" value="Genomic_DNA"/>
</dbReference>
<keyword evidence="6" id="KW-0001">2Fe-2S</keyword>
<dbReference type="NCBIfam" id="TIGR00384">
    <property type="entry name" value="dhsB"/>
    <property type="match status" value="1"/>
</dbReference>
<dbReference type="EC" id="1.3.99.1" evidence="13"/>
<dbReference type="GO" id="GO:0016491">
    <property type="term" value="F:oxidoreductase activity"/>
    <property type="evidence" value="ECO:0007669"/>
    <property type="project" value="UniProtKB-KW"/>
</dbReference>